<dbReference type="PANTHER" id="PTHR23028">
    <property type="entry name" value="ACETYLTRANSFERASE"/>
    <property type="match status" value="1"/>
</dbReference>
<organism evidence="4 5">
    <name type="scientific">Luteimicrobium album</name>
    <dbReference type="NCBI Taxonomy" id="1054550"/>
    <lineage>
        <taxon>Bacteria</taxon>
        <taxon>Bacillati</taxon>
        <taxon>Actinomycetota</taxon>
        <taxon>Actinomycetes</taxon>
        <taxon>Micrococcales</taxon>
        <taxon>Luteimicrobium</taxon>
    </lineage>
</organism>
<proteinExistence type="predicted"/>
<dbReference type="Proteomes" id="UP001157091">
    <property type="component" value="Unassembled WGS sequence"/>
</dbReference>
<keyword evidence="2" id="KW-0472">Membrane</keyword>
<evidence type="ECO:0000256" key="2">
    <source>
        <dbReference type="SAM" id="Phobius"/>
    </source>
</evidence>
<accession>A0ABQ6I2Y9</accession>
<feature type="transmembrane region" description="Helical" evidence="2">
    <location>
        <begin position="348"/>
        <end position="365"/>
    </location>
</feature>
<comment type="caution">
    <text evidence="4">The sequence shown here is derived from an EMBL/GenBank/DDBJ whole genome shotgun (WGS) entry which is preliminary data.</text>
</comment>
<reference evidence="5" key="1">
    <citation type="journal article" date="2019" name="Int. J. Syst. Evol. Microbiol.">
        <title>The Global Catalogue of Microorganisms (GCM) 10K type strain sequencing project: providing services to taxonomists for standard genome sequencing and annotation.</title>
        <authorList>
            <consortium name="The Broad Institute Genomics Platform"/>
            <consortium name="The Broad Institute Genome Sequencing Center for Infectious Disease"/>
            <person name="Wu L."/>
            <person name="Ma J."/>
        </authorList>
    </citation>
    <scope>NUCLEOTIDE SEQUENCE [LARGE SCALE GENOMIC DNA]</scope>
    <source>
        <strain evidence="5">NBRC 106348</strain>
    </source>
</reference>
<gene>
    <name evidence="4" type="ORF">GCM10025864_28650</name>
</gene>
<feature type="region of interest" description="Disordered" evidence="1">
    <location>
        <begin position="434"/>
        <end position="493"/>
    </location>
</feature>
<dbReference type="InterPro" id="IPR050879">
    <property type="entry name" value="Acyltransferase_3"/>
</dbReference>
<feature type="transmembrane region" description="Helical" evidence="2">
    <location>
        <begin position="253"/>
        <end position="275"/>
    </location>
</feature>
<feature type="transmembrane region" description="Helical" evidence="2">
    <location>
        <begin position="281"/>
        <end position="299"/>
    </location>
</feature>
<feature type="transmembrane region" description="Helical" evidence="2">
    <location>
        <begin position="95"/>
        <end position="115"/>
    </location>
</feature>
<dbReference type="PANTHER" id="PTHR23028:SF53">
    <property type="entry name" value="ACYL_TRANSF_3 DOMAIN-CONTAINING PROTEIN"/>
    <property type="match status" value="1"/>
</dbReference>
<evidence type="ECO:0000313" key="5">
    <source>
        <dbReference type="Proteomes" id="UP001157091"/>
    </source>
</evidence>
<feature type="transmembrane region" description="Helical" evidence="2">
    <location>
        <begin position="31"/>
        <end position="48"/>
    </location>
</feature>
<dbReference type="EMBL" id="BSUK01000001">
    <property type="protein sequence ID" value="GMA25106.1"/>
    <property type="molecule type" value="Genomic_DNA"/>
</dbReference>
<feature type="compositionally biased region" description="Low complexity" evidence="1">
    <location>
        <begin position="467"/>
        <end position="493"/>
    </location>
</feature>
<feature type="region of interest" description="Disordered" evidence="1">
    <location>
        <begin position="1"/>
        <end position="20"/>
    </location>
</feature>
<dbReference type="RefSeq" id="WP_284293745.1">
    <property type="nucleotide sequence ID" value="NZ_BSUK01000001.1"/>
</dbReference>
<dbReference type="InterPro" id="IPR002656">
    <property type="entry name" value="Acyl_transf_3_dom"/>
</dbReference>
<feature type="compositionally biased region" description="Low complexity" evidence="1">
    <location>
        <begin position="10"/>
        <end position="20"/>
    </location>
</feature>
<feature type="transmembrane region" description="Helical" evidence="2">
    <location>
        <begin position="194"/>
        <end position="213"/>
    </location>
</feature>
<keyword evidence="2" id="KW-1133">Transmembrane helix</keyword>
<sequence length="493" mass="53284">MSVVDDSEAAPRTAAADVAPRSTTRQRADIQALRALAVTLVVLFHFWPGRMPGGYIGVDVFFVISGFLITSHLLREVDRTGSIALGRFWARRARRLLPAAYLVIAACVVVTLVAIPHTDWQQWFREFTGATLYVENWVLAADAVDYLAADNAPSPVQHYWSLSAEEQFYLVWPLLVLGAAFLARRGLLGRRRLVALVLGVATVASFVYSLRATTHDPSAAYFVTPARAWQFGAGALLAVWAGRTRHNLPSVPAAFRALAAWAGYALILLGGFALFDSSTPFPGTAALVPVVATMAVIWADEPDHRLAPNALARRRPVGYLGDISYSLYLWHWPPLIIIPVLLGHELGLAERLILLITVVLVAAGSKRYIEDRTRFSHRFGLQRTGVALGATAVVAALLAGTSLAGTATVDRETKQATVSTQQYLAHPLRASAPPRWILSTPAPMTTSPASSCPLPRPSRVTSRTTQAAGSTSTRAISRRAAPSARSTTPTSRT</sequence>
<evidence type="ECO:0000313" key="4">
    <source>
        <dbReference type="EMBL" id="GMA25106.1"/>
    </source>
</evidence>
<dbReference type="Pfam" id="PF01757">
    <property type="entry name" value="Acyl_transf_3"/>
    <property type="match status" value="1"/>
</dbReference>
<feature type="domain" description="Acyltransferase 3" evidence="3">
    <location>
        <begin position="28"/>
        <end position="362"/>
    </location>
</feature>
<protein>
    <recommendedName>
        <fullName evidence="3">Acyltransferase 3 domain-containing protein</fullName>
    </recommendedName>
</protein>
<keyword evidence="5" id="KW-1185">Reference proteome</keyword>
<evidence type="ECO:0000256" key="1">
    <source>
        <dbReference type="SAM" id="MobiDB-lite"/>
    </source>
</evidence>
<name>A0ABQ6I2Y9_9MICO</name>
<keyword evidence="2" id="KW-0812">Transmembrane</keyword>
<feature type="transmembrane region" description="Helical" evidence="2">
    <location>
        <begin position="169"/>
        <end position="187"/>
    </location>
</feature>
<feature type="transmembrane region" description="Helical" evidence="2">
    <location>
        <begin position="319"/>
        <end position="342"/>
    </location>
</feature>
<feature type="transmembrane region" description="Helical" evidence="2">
    <location>
        <begin position="386"/>
        <end position="405"/>
    </location>
</feature>
<evidence type="ECO:0000259" key="3">
    <source>
        <dbReference type="Pfam" id="PF01757"/>
    </source>
</evidence>
<feature type="transmembrane region" description="Helical" evidence="2">
    <location>
        <begin position="54"/>
        <end position="74"/>
    </location>
</feature>
<feature type="transmembrane region" description="Helical" evidence="2">
    <location>
        <begin position="219"/>
        <end position="241"/>
    </location>
</feature>